<feature type="repeat" description="ANK" evidence="7">
    <location>
        <begin position="184"/>
        <end position="207"/>
    </location>
</feature>
<dbReference type="PANTHER" id="PTHR24186">
    <property type="entry name" value="PROTEIN PHOSPHATASE 1 REGULATORY SUBUNIT"/>
    <property type="match status" value="1"/>
</dbReference>
<dbReference type="Proteomes" id="UP001443914">
    <property type="component" value="Unassembled WGS sequence"/>
</dbReference>
<dbReference type="SUPFAM" id="SSF48403">
    <property type="entry name" value="Ankyrin repeat"/>
    <property type="match status" value="1"/>
</dbReference>
<proteinExistence type="predicted"/>
<gene>
    <name evidence="10" type="ORF">RND81_10G164900</name>
</gene>
<dbReference type="InterPro" id="IPR026961">
    <property type="entry name" value="PGG_dom"/>
</dbReference>
<evidence type="ECO:0000313" key="10">
    <source>
        <dbReference type="EMBL" id="KAK9683794.1"/>
    </source>
</evidence>
<dbReference type="AlphaFoldDB" id="A0AAW1I5M7"/>
<feature type="domain" description="PGG" evidence="9">
    <location>
        <begin position="262"/>
        <end position="370"/>
    </location>
</feature>
<keyword evidence="3" id="KW-0677">Repeat</keyword>
<protein>
    <recommendedName>
        <fullName evidence="9">PGG domain-containing protein</fullName>
    </recommendedName>
</protein>
<evidence type="ECO:0000256" key="5">
    <source>
        <dbReference type="ARBA" id="ARBA00023043"/>
    </source>
</evidence>
<dbReference type="SMART" id="SM00248">
    <property type="entry name" value="ANK"/>
    <property type="match status" value="5"/>
</dbReference>
<dbReference type="InterPro" id="IPR036770">
    <property type="entry name" value="Ankyrin_rpt-contain_sf"/>
</dbReference>
<evidence type="ECO:0000313" key="11">
    <source>
        <dbReference type="Proteomes" id="UP001443914"/>
    </source>
</evidence>
<comment type="caution">
    <text evidence="10">The sequence shown here is derived from an EMBL/GenBank/DDBJ whole genome shotgun (WGS) entry which is preliminary data.</text>
</comment>
<accession>A0AAW1I5M7</accession>
<feature type="transmembrane region" description="Helical" evidence="8">
    <location>
        <begin position="345"/>
        <end position="366"/>
    </location>
</feature>
<dbReference type="EMBL" id="JBDFQZ010000010">
    <property type="protein sequence ID" value="KAK9683794.1"/>
    <property type="molecule type" value="Genomic_DNA"/>
</dbReference>
<evidence type="ECO:0000256" key="8">
    <source>
        <dbReference type="SAM" id="Phobius"/>
    </source>
</evidence>
<evidence type="ECO:0000256" key="7">
    <source>
        <dbReference type="PROSITE-ProRule" id="PRU00023"/>
    </source>
</evidence>
<organism evidence="10 11">
    <name type="scientific">Saponaria officinalis</name>
    <name type="common">Common soapwort</name>
    <name type="synonym">Lychnis saponaria</name>
    <dbReference type="NCBI Taxonomy" id="3572"/>
    <lineage>
        <taxon>Eukaryota</taxon>
        <taxon>Viridiplantae</taxon>
        <taxon>Streptophyta</taxon>
        <taxon>Embryophyta</taxon>
        <taxon>Tracheophyta</taxon>
        <taxon>Spermatophyta</taxon>
        <taxon>Magnoliopsida</taxon>
        <taxon>eudicotyledons</taxon>
        <taxon>Gunneridae</taxon>
        <taxon>Pentapetalae</taxon>
        <taxon>Caryophyllales</taxon>
        <taxon>Caryophyllaceae</taxon>
        <taxon>Caryophylleae</taxon>
        <taxon>Saponaria</taxon>
    </lineage>
</organism>
<dbReference type="Pfam" id="PF13962">
    <property type="entry name" value="PGG"/>
    <property type="match status" value="1"/>
</dbReference>
<dbReference type="PROSITE" id="PS50297">
    <property type="entry name" value="ANK_REP_REGION"/>
    <property type="match status" value="1"/>
</dbReference>
<feature type="transmembrane region" description="Helical" evidence="8">
    <location>
        <begin position="270"/>
        <end position="287"/>
    </location>
</feature>
<dbReference type="InterPro" id="IPR002110">
    <property type="entry name" value="Ankyrin_rpt"/>
</dbReference>
<name>A0AAW1I5M7_SAPOF</name>
<dbReference type="PROSITE" id="PS50088">
    <property type="entry name" value="ANK_REPEAT"/>
    <property type="match status" value="1"/>
</dbReference>
<evidence type="ECO:0000256" key="2">
    <source>
        <dbReference type="ARBA" id="ARBA00022692"/>
    </source>
</evidence>
<evidence type="ECO:0000256" key="1">
    <source>
        <dbReference type="ARBA" id="ARBA00004141"/>
    </source>
</evidence>
<dbReference type="PANTHER" id="PTHR24186:SF37">
    <property type="entry name" value="PGG DOMAIN-CONTAINING PROTEIN"/>
    <property type="match status" value="1"/>
</dbReference>
<keyword evidence="2 8" id="KW-0812">Transmembrane</keyword>
<keyword evidence="5 7" id="KW-0040">ANK repeat</keyword>
<feature type="transmembrane region" description="Helical" evidence="8">
    <location>
        <begin position="396"/>
        <end position="416"/>
    </location>
</feature>
<comment type="subcellular location">
    <subcellularLocation>
        <location evidence="1">Membrane</location>
        <topology evidence="1">Multi-pass membrane protein</topology>
    </subcellularLocation>
</comment>
<dbReference type="Gene3D" id="1.25.40.20">
    <property type="entry name" value="Ankyrin repeat-containing domain"/>
    <property type="match status" value="2"/>
</dbReference>
<sequence>MNTSEFRVKKLYDAALEGDVPSLLNLLKDDPLVLDRCNIENSSLFVQSPLHIAVNIGHLGFTNEILSRKPELAEEVDQIKRWSALHIASGKGHLEIVKALLFVSPNMCLSTDVDGLNPVHVAAVKGQVHVLDELLRAVPQAIRGRTNAGSTVLHLCVQHCQAGALEYLINVMDDAELLNLKDGDGNTVLHLAVANKQPEMVKFLVENQTMEKNAINKNGLTAMDIQIRSKKGTDDKEIWVPLKRAKAVKAKTVLKALDTHHSWIENQQNALMVVATLIAGMAFQVGINPPGGAWQDDNGHIAGHSIMADVEKEKYNALLISNTIGLVSSLSVILLLISGLPCKRLFVMTLMVTMWISVSATTYTYLVSVSYLTGYTQSLSESKNHHIVWLAVKYSLYVWLLLMGILLLAHVVLITIKIIRELIHLGVILYKCCLSFAARRLSL</sequence>
<keyword evidence="11" id="KW-1185">Reference proteome</keyword>
<evidence type="ECO:0000256" key="6">
    <source>
        <dbReference type="ARBA" id="ARBA00023136"/>
    </source>
</evidence>
<dbReference type="GO" id="GO:0005886">
    <property type="term" value="C:plasma membrane"/>
    <property type="evidence" value="ECO:0007669"/>
    <property type="project" value="TreeGrafter"/>
</dbReference>
<dbReference type="Pfam" id="PF12796">
    <property type="entry name" value="Ank_2"/>
    <property type="match status" value="1"/>
</dbReference>
<keyword evidence="4 8" id="KW-1133">Transmembrane helix</keyword>
<evidence type="ECO:0000256" key="4">
    <source>
        <dbReference type="ARBA" id="ARBA00022989"/>
    </source>
</evidence>
<dbReference type="Pfam" id="PF13857">
    <property type="entry name" value="Ank_5"/>
    <property type="match status" value="1"/>
</dbReference>
<evidence type="ECO:0000256" key="3">
    <source>
        <dbReference type="ARBA" id="ARBA00022737"/>
    </source>
</evidence>
<feature type="transmembrane region" description="Helical" evidence="8">
    <location>
        <begin position="317"/>
        <end position="338"/>
    </location>
</feature>
<evidence type="ECO:0000259" key="9">
    <source>
        <dbReference type="Pfam" id="PF13962"/>
    </source>
</evidence>
<keyword evidence="6 8" id="KW-0472">Membrane</keyword>
<reference evidence="10" key="1">
    <citation type="submission" date="2024-03" db="EMBL/GenBank/DDBJ databases">
        <title>WGS assembly of Saponaria officinalis var. Norfolk2.</title>
        <authorList>
            <person name="Jenkins J."/>
            <person name="Shu S."/>
            <person name="Grimwood J."/>
            <person name="Barry K."/>
            <person name="Goodstein D."/>
            <person name="Schmutz J."/>
            <person name="Leebens-Mack J."/>
            <person name="Osbourn A."/>
        </authorList>
    </citation>
    <scope>NUCLEOTIDE SEQUENCE [LARGE SCALE GENOMIC DNA]</scope>
    <source>
        <strain evidence="10">JIC</strain>
    </source>
</reference>